<sequence>MSSPARRHFDETAASLAAQAEGMDLAQLTVYQRLQRQLQGDKTILKSLAGVSDKVKAKAGMLSNYEDWIKGVMESGAVAEDDKVTPTILVWMIDCGLLDEAMPLAAFAMSHNMQSADEYQRAMPEIIVEQYAEQMAAGAAISPDNLKILIGWATEKNDSGLHQHNMPDQIRAKLLKAAGEQAEEEGKAEEALRLYRLAVGYNDKVGVKKRIDALEKQLKAAQ</sequence>
<dbReference type="STRING" id="1030841.HMPREF9370_2053"/>
<dbReference type="OrthoDB" id="8562788at2"/>
<name>G4CSJ3_9NEIS</name>
<dbReference type="PATRIC" id="fig|1030841.3.peg.2046"/>
<proteinExistence type="predicted"/>
<evidence type="ECO:0000313" key="2">
    <source>
        <dbReference type="Proteomes" id="UP000005336"/>
    </source>
</evidence>
<dbReference type="HOGENOM" id="CLU_076316_1_0_4"/>
<comment type="caution">
    <text evidence="1">The sequence shown here is derived from an EMBL/GenBank/DDBJ whole genome shotgun (WGS) entry which is preliminary data.</text>
</comment>
<dbReference type="GO" id="GO:0004519">
    <property type="term" value="F:endonuclease activity"/>
    <property type="evidence" value="ECO:0007669"/>
    <property type="project" value="InterPro"/>
</dbReference>
<dbReference type="GO" id="GO:0003677">
    <property type="term" value="F:DNA binding"/>
    <property type="evidence" value="ECO:0007669"/>
    <property type="project" value="InterPro"/>
</dbReference>
<dbReference type="Pfam" id="PF05944">
    <property type="entry name" value="Phage_term_smal"/>
    <property type="match status" value="1"/>
</dbReference>
<dbReference type="EMBL" id="AGAZ01000069">
    <property type="protein sequence ID" value="EGZ44639.1"/>
    <property type="molecule type" value="Genomic_DNA"/>
</dbReference>
<dbReference type="AlphaFoldDB" id="G4CSJ3"/>
<protein>
    <submittedName>
        <fullName evidence="1">Phage terminase small subunit</fullName>
    </submittedName>
</protein>
<keyword evidence="2" id="KW-1185">Reference proteome</keyword>
<reference evidence="1 2" key="1">
    <citation type="submission" date="2011-06" db="EMBL/GenBank/DDBJ databases">
        <authorList>
            <person name="Muzny D."/>
            <person name="Qin X."/>
            <person name="Deng J."/>
            <person name="Jiang H."/>
            <person name="Liu Y."/>
            <person name="Qu J."/>
            <person name="Song X.-Z."/>
            <person name="Zhang L."/>
            <person name="Thornton R."/>
            <person name="Coyle M."/>
            <person name="Francisco L."/>
            <person name="Jackson L."/>
            <person name="Javaid M."/>
            <person name="Korchina V."/>
            <person name="Kovar C."/>
            <person name="Mata R."/>
            <person name="Mathew T."/>
            <person name="Ngo R."/>
            <person name="Nguyen L."/>
            <person name="Nguyen N."/>
            <person name="Okwuonu G."/>
            <person name="Ongeri F."/>
            <person name="Pham C."/>
            <person name="Simmons D."/>
            <person name="Wilczek-Boney K."/>
            <person name="Hale W."/>
            <person name="Jakkamsetti A."/>
            <person name="Pham P."/>
            <person name="Ruth R."/>
            <person name="San Lucas F."/>
            <person name="Warren J."/>
            <person name="Zhang J."/>
            <person name="Zhao Z."/>
            <person name="Zhou C."/>
            <person name="Zhu D."/>
            <person name="Lee S."/>
            <person name="Bess C."/>
            <person name="Blankenburg K."/>
            <person name="Forbes L."/>
            <person name="Fu Q."/>
            <person name="Gubbala S."/>
            <person name="Hirani K."/>
            <person name="Jayaseelan J.C."/>
            <person name="Lara F."/>
            <person name="Munidasa M."/>
            <person name="Palculict T."/>
            <person name="Patil S."/>
            <person name="Pu L.-L."/>
            <person name="Saada N."/>
            <person name="Tang L."/>
            <person name="Weissenberger G."/>
            <person name="Zhu Y."/>
            <person name="Hemphill L."/>
            <person name="Shang Y."/>
            <person name="Youmans B."/>
            <person name="Ayvaz T."/>
            <person name="Ross M."/>
            <person name="Santibanez J."/>
            <person name="Aqrawi P."/>
            <person name="Gross S."/>
            <person name="Joshi V."/>
            <person name="Fowler G."/>
            <person name="Nazareth L."/>
            <person name="Reid J."/>
            <person name="Worley K."/>
            <person name="Petrosino J."/>
            <person name="Highlander S."/>
            <person name="Gibbs R."/>
        </authorList>
    </citation>
    <scope>NUCLEOTIDE SEQUENCE [LARGE SCALE GENOMIC DNA]</scope>
    <source>
        <strain evidence="1 2">9715</strain>
    </source>
</reference>
<dbReference type="RefSeq" id="WP_009117193.1">
    <property type="nucleotide sequence ID" value="NZ_JH165159.1"/>
</dbReference>
<accession>G4CSJ3</accession>
<evidence type="ECO:0000313" key="1">
    <source>
        <dbReference type="EMBL" id="EGZ44639.1"/>
    </source>
</evidence>
<dbReference type="InterPro" id="IPR010270">
    <property type="entry name" value="Phage_P2_GpM"/>
</dbReference>
<gene>
    <name evidence="1" type="ORF">HMPREF9370_2053</name>
</gene>
<dbReference type="Proteomes" id="UP000005336">
    <property type="component" value="Unassembled WGS sequence"/>
</dbReference>
<organism evidence="1 2">
    <name type="scientific">Neisseria wadsworthii 9715</name>
    <dbReference type="NCBI Taxonomy" id="1030841"/>
    <lineage>
        <taxon>Bacteria</taxon>
        <taxon>Pseudomonadati</taxon>
        <taxon>Pseudomonadota</taxon>
        <taxon>Betaproteobacteria</taxon>
        <taxon>Neisseriales</taxon>
        <taxon>Neisseriaceae</taxon>
        <taxon>Neisseria</taxon>
    </lineage>
</organism>